<keyword evidence="1" id="KW-0472">Membrane</keyword>
<dbReference type="RefSeq" id="WP_176760170.1">
    <property type="nucleotide sequence ID" value="NZ_FNGL01000016.1"/>
</dbReference>
<reference evidence="2 3" key="1">
    <citation type="submission" date="2016-10" db="EMBL/GenBank/DDBJ databases">
        <authorList>
            <person name="Varghese N."/>
            <person name="Submissions S."/>
        </authorList>
    </citation>
    <scope>NUCLEOTIDE SEQUENCE [LARGE SCALE GENOMIC DNA]</scope>
    <source>
        <strain evidence="2 3">NLAE-zl-C224</strain>
    </source>
</reference>
<feature type="transmembrane region" description="Helical" evidence="1">
    <location>
        <begin position="436"/>
        <end position="459"/>
    </location>
</feature>
<feature type="transmembrane region" description="Helical" evidence="1">
    <location>
        <begin position="29"/>
        <end position="45"/>
    </location>
</feature>
<gene>
    <name evidence="2" type="ORF">SAMN05216497_11633</name>
</gene>
<keyword evidence="1" id="KW-1133">Transmembrane helix</keyword>
<evidence type="ECO:0000313" key="2">
    <source>
        <dbReference type="EMBL" id="SDL28501.1"/>
    </source>
</evidence>
<protein>
    <submittedName>
        <fullName evidence="2">Oligosaccharide repeat unit polymerase</fullName>
    </submittedName>
</protein>
<comment type="caution">
    <text evidence="2">The sequence shown here is derived from an EMBL/GenBank/DDBJ whole genome shotgun (WGS) entry which is preliminary data.</text>
</comment>
<feature type="transmembrane region" description="Helical" evidence="1">
    <location>
        <begin position="137"/>
        <end position="156"/>
    </location>
</feature>
<dbReference type="NCBIfam" id="TIGR04370">
    <property type="entry name" value="glyco_rpt_poly"/>
    <property type="match status" value="1"/>
</dbReference>
<evidence type="ECO:0000256" key="1">
    <source>
        <dbReference type="SAM" id="Phobius"/>
    </source>
</evidence>
<dbReference type="Pfam" id="PF14296">
    <property type="entry name" value="O-ag_pol_Wzy"/>
    <property type="match status" value="1"/>
</dbReference>
<keyword evidence="3" id="KW-1185">Reference proteome</keyword>
<feature type="transmembrane region" description="Helical" evidence="1">
    <location>
        <begin position="201"/>
        <end position="218"/>
    </location>
</feature>
<feature type="transmembrane region" description="Helical" evidence="1">
    <location>
        <begin position="176"/>
        <end position="194"/>
    </location>
</feature>
<keyword evidence="1" id="KW-0812">Transmembrane</keyword>
<proteinExistence type="predicted"/>
<feature type="transmembrane region" description="Helical" evidence="1">
    <location>
        <begin position="52"/>
        <end position="71"/>
    </location>
</feature>
<dbReference type="Proteomes" id="UP000198811">
    <property type="component" value="Unassembled WGS sequence"/>
</dbReference>
<feature type="transmembrane region" description="Helical" evidence="1">
    <location>
        <begin position="413"/>
        <end position="430"/>
    </location>
</feature>
<accession>A0ABY0QMN5</accession>
<dbReference type="InterPro" id="IPR029468">
    <property type="entry name" value="O-ag_pol_Wzy"/>
</dbReference>
<feature type="transmembrane region" description="Helical" evidence="1">
    <location>
        <begin position="388"/>
        <end position="406"/>
    </location>
</feature>
<dbReference type="EMBL" id="FNGL01000016">
    <property type="protein sequence ID" value="SDL28501.1"/>
    <property type="molecule type" value="Genomic_DNA"/>
</dbReference>
<evidence type="ECO:0000313" key="3">
    <source>
        <dbReference type="Proteomes" id="UP000198811"/>
    </source>
</evidence>
<feature type="transmembrane region" description="Helical" evidence="1">
    <location>
        <begin position="253"/>
        <end position="273"/>
    </location>
</feature>
<sequence>MIKILRNSMLFFSLCIFSISIYSNNLNMLLFSIFLLFTHNILFSLGDIQERVIFGAFHVTFFTFLLGNLAFNKLSYESAISIFSEGVKKHILITLFISLLCIFLGYILFSKKGYYKTNKIIDYSSNDIRRIRIISKYVYYISYIPYLICLLDKVNFVNENDYISYYTQYTSSIPHFLVSMGLMSISSFALFIATMPSKEECKIPILLYLIYTFLSLGYGQRNTFVINLLFILIYFIIRNKLNTETKKWLGKRHAILIIIVLPLIIIGLNNFAYTRENKIYEKTSVVDSITDFFVVQGQSINIIGYGKELENAFPPNKLYTSGPVKDYIMNNIITQFIFNIPKYKQNTVDMALYGNSFGQTISYLVIKDNYLAGRGMGSCYIAEAYKDFGYIGIVIINLLYGCFFAIINKQMRYNVWLTAFLLVSINYILLSPRAETLTFLTSSINMINIFTLGLIWAIYKISNNRNEIHVNNLE</sequence>
<feature type="transmembrane region" description="Helical" evidence="1">
    <location>
        <begin position="91"/>
        <end position="109"/>
    </location>
</feature>
<organism evidence="2 3">
    <name type="scientific">Clostridium cochlearium</name>
    <dbReference type="NCBI Taxonomy" id="1494"/>
    <lineage>
        <taxon>Bacteria</taxon>
        <taxon>Bacillati</taxon>
        <taxon>Bacillota</taxon>
        <taxon>Clostridia</taxon>
        <taxon>Eubacteriales</taxon>
        <taxon>Clostridiaceae</taxon>
        <taxon>Clostridium</taxon>
    </lineage>
</organism>
<feature type="transmembrane region" description="Helical" evidence="1">
    <location>
        <begin position="7"/>
        <end position="23"/>
    </location>
</feature>
<name>A0ABY0QMN5_CLOCO</name>